<keyword evidence="4" id="KW-1185">Reference proteome</keyword>
<dbReference type="EMBL" id="CAUOFW020006168">
    <property type="protein sequence ID" value="CAK9173290.1"/>
    <property type="molecule type" value="Genomic_DNA"/>
</dbReference>
<comment type="caution">
    <text evidence="3">The sequence shown here is derived from an EMBL/GenBank/DDBJ whole genome shotgun (WGS) entry which is preliminary data.</text>
</comment>
<keyword evidence="2" id="KW-0472">Membrane</keyword>
<evidence type="ECO:0000313" key="4">
    <source>
        <dbReference type="Proteomes" id="UP001642360"/>
    </source>
</evidence>
<feature type="transmembrane region" description="Helical" evidence="2">
    <location>
        <begin position="74"/>
        <end position="102"/>
    </location>
</feature>
<evidence type="ECO:0000313" key="3">
    <source>
        <dbReference type="EMBL" id="CAK9173290.1"/>
    </source>
</evidence>
<keyword evidence="2" id="KW-0812">Transmembrane</keyword>
<evidence type="ECO:0000256" key="2">
    <source>
        <dbReference type="SAM" id="Phobius"/>
    </source>
</evidence>
<organism evidence="3 4">
    <name type="scientific">Ilex paraguariensis</name>
    <name type="common">yerba mate</name>
    <dbReference type="NCBI Taxonomy" id="185542"/>
    <lineage>
        <taxon>Eukaryota</taxon>
        <taxon>Viridiplantae</taxon>
        <taxon>Streptophyta</taxon>
        <taxon>Embryophyta</taxon>
        <taxon>Tracheophyta</taxon>
        <taxon>Spermatophyta</taxon>
        <taxon>Magnoliopsida</taxon>
        <taxon>eudicotyledons</taxon>
        <taxon>Gunneridae</taxon>
        <taxon>Pentapetalae</taxon>
        <taxon>asterids</taxon>
        <taxon>campanulids</taxon>
        <taxon>Aquifoliales</taxon>
        <taxon>Aquifoliaceae</taxon>
        <taxon>Ilex</taxon>
    </lineage>
</organism>
<accession>A0ABC8TVS4</accession>
<reference evidence="3 4" key="1">
    <citation type="submission" date="2024-02" db="EMBL/GenBank/DDBJ databases">
        <authorList>
            <person name="Vignale AGUSTIN F."/>
            <person name="Sosa J E."/>
            <person name="Modenutti C."/>
        </authorList>
    </citation>
    <scope>NUCLEOTIDE SEQUENCE [LARGE SCALE GENOMIC DNA]</scope>
</reference>
<dbReference type="Proteomes" id="UP001642360">
    <property type="component" value="Unassembled WGS sequence"/>
</dbReference>
<protein>
    <submittedName>
        <fullName evidence="3">Uncharacterized protein</fullName>
    </submittedName>
</protein>
<name>A0ABC8TVS4_9AQUA</name>
<sequence>MNNTSSNAFRFLFQEHFHVTDFNKKTYINLKDKDVSDALNEQLASAIYLQVSTISQALIFVTRLRGWSFMERPGLLLVAAFIIAQLFATLLSAAVTSSFAGIGKIGWG</sequence>
<keyword evidence="1" id="KW-0460">Magnesium</keyword>
<proteinExistence type="predicted"/>
<dbReference type="Gene3D" id="1.20.1110.10">
    <property type="entry name" value="Calcium-transporting ATPase, transmembrane domain"/>
    <property type="match status" value="1"/>
</dbReference>
<dbReference type="AlphaFoldDB" id="A0ABC8TVS4"/>
<keyword evidence="2" id="KW-1133">Transmembrane helix</keyword>
<gene>
    <name evidence="3" type="ORF">ILEXP_LOCUS43025</name>
</gene>
<evidence type="ECO:0000256" key="1">
    <source>
        <dbReference type="ARBA" id="ARBA00022842"/>
    </source>
</evidence>
<dbReference type="PANTHER" id="PTHR42861">
    <property type="entry name" value="CALCIUM-TRANSPORTING ATPASE"/>
    <property type="match status" value="1"/>
</dbReference>